<keyword evidence="1" id="KW-1133">Transmembrane helix</keyword>
<dbReference type="AlphaFoldDB" id="A0A428MXT0"/>
<comment type="caution">
    <text evidence="2">The sequence shown here is derived from an EMBL/GenBank/DDBJ whole genome shotgun (WGS) entry which is preliminary data.</text>
</comment>
<proteinExistence type="predicted"/>
<evidence type="ECO:0000256" key="1">
    <source>
        <dbReference type="SAM" id="Phobius"/>
    </source>
</evidence>
<evidence type="ECO:0000313" key="2">
    <source>
        <dbReference type="EMBL" id="RSL30944.1"/>
    </source>
</evidence>
<dbReference type="EMBL" id="RBVX01000030">
    <property type="protein sequence ID" value="RSL30944.1"/>
    <property type="molecule type" value="Genomic_DNA"/>
</dbReference>
<gene>
    <name evidence="2" type="ORF">D7Z54_23560</name>
</gene>
<keyword evidence="3" id="KW-1185">Reference proteome</keyword>
<sequence length="109" mass="12447">MRNYEEGMTLIETVAALGLLSLCCIVLLPMYIQVTDEQKTMIQERRAVYLLEKEALLLQHHSSGVETGQLEEGTYTWAKSQNGNGTDVCLNWEGDNNRFYEKCLFVLPE</sequence>
<keyword evidence="1" id="KW-0812">Transmembrane</keyword>
<organism evidence="2 3">
    <name type="scientific">Salibacterium salarium</name>
    <dbReference type="NCBI Taxonomy" id="284579"/>
    <lineage>
        <taxon>Bacteria</taxon>
        <taxon>Bacillati</taxon>
        <taxon>Bacillota</taxon>
        <taxon>Bacilli</taxon>
        <taxon>Bacillales</taxon>
        <taxon>Bacillaceae</taxon>
    </lineage>
</organism>
<dbReference type="Proteomes" id="UP000275076">
    <property type="component" value="Unassembled WGS sequence"/>
</dbReference>
<reference evidence="2 3" key="1">
    <citation type="submission" date="2018-10" db="EMBL/GenBank/DDBJ databases">
        <title>Draft genome sequence of Bacillus salarius IM0101, isolated from a hypersaline soil in Inner Mongolia, China.</title>
        <authorList>
            <person name="Yamprayoonswat W."/>
            <person name="Boonvisut S."/>
            <person name="Jumpathong W."/>
            <person name="Sittihan S."/>
            <person name="Ruangsuj P."/>
            <person name="Wanthongcharoen S."/>
            <person name="Thongpramul N."/>
            <person name="Pimmason S."/>
            <person name="Yu B."/>
            <person name="Yasawong M."/>
        </authorList>
    </citation>
    <scope>NUCLEOTIDE SEQUENCE [LARGE SCALE GENOMIC DNA]</scope>
    <source>
        <strain evidence="2 3">IM0101</strain>
    </source>
</reference>
<protein>
    <submittedName>
        <fullName evidence="2">Type II secretion system protein</fullName>
    </submittedName>
</protein>
<dbReference type="RefSeq" id="WP_125559670.1">
    <property type="nucleotide sequence ID" value="NZ_RBVX01000030.1"/>
</dbReference>
<evidence type="ECO:0000313" key="3">
    <source>
        <dbReference type="Proteomes" id="UP000275076"/>
    </source>
</evidence>
<dbReference type="OrthoDB" id="2935070at2"/>
<feature type="transmembrane region" description="Helical" evidence="1">
    <location>
        <begin position="14"/>
        <end position="32"/>
    </location>
</feature>
<name>A0A428MXT0_9BACI</name>
<accession>A0A428MXT0</accession>
<keyword evidence="1" id="KW-0472">Membrane</keyword>